<organism evidence="8 9">
    <name type="scientific">Marasmius crinis-equi</name>
    <dbReference type="NCBI Taxonomy" id="585013"/>
    <lineage>
        <taxon>Eukaryota</taxon>
        <taxon>Fungi</taxon>
        <taxon>Dikarya</taxon>
        <taxon>Basidiomycota</taxon>
        <taxon>Agaricomycotina</taxon>
        <taxon>Agaricomycetes</taxon>
        <taxon>Agaricomycetidae</taxon>
        <taxon>Agaricales</taxon>
        <taxon>Marasmiineae</taxon>
        <taxon>Marasmiaceae</taxon>
        <taxon>Marasmius</taxon>
    </lineage>
</organism>
<evidence type="ECO:0000259" key="7">
    <source>
        <dbReference type="Pfam" id="PF08543"/>
    </source>
</evidence>
<dbReference type="SUPFAM" id="SSF53613">
    <property type="entry name" value="Ribokinase-like"/>
    <property type="match status" value="1"/>
</dbReference>
<gene>
    <name evidence="8" type="primary">BUD16</name>
    <name evidence="8" type="ORF">V5O48_006921</name>
</gene>
<keyword evidence="4" id="KW-0547">Nucleotide-binding</keyword>
<evidence type="ECO:0000256" key="5">
    <source>
        <dbReference type="ARBA" id="ARBA00022777"/>
    </source>
</evidence>
<feature type="domain" description="Pyridoxamine kinase/Phosphomethylpyrimidine kinase" evidence="7">
    <location>
        <begin position="80"/>
        <end position="180"/>
    </location>
</feature>
<evidence type="ECO:0000256" key="1">
    <source>
        <dbReference type="ARBA" id="ARBA00008805"/>
    </source>
</evidence>
<dbReference type="PANTHER" id="PTHR10534">
    <property type="entry name" value="PYRIDOXAL KINASE"/>
    <property type="match status" value="1"/>
</dbReference>
<comment type="similarity">
    <text evidence="1">Belongs to the pyridoxine kinase family.</text>
</comment>
<evidence type="ECO:0000256" key="3">
    <source>
        <dbReference type="ARBA" id="ARBA00022679"/>
    </source>
</evidence>
<evidence type="ECO:0000256" key="2">
    <source>
        <dbReference type="ARBA" id="ARBA00012104"/>
    </source>
</evidence>
<dbReference type="InterPro" id="IPR004625">
    <property type="entry name" value="PyrdxlKinase"/>
</dbReference>
<comment type="caution">
    <text evidence="8">The sequence shown here is derived from an EMBL/GenBank/DDBJ whole genome shotgun (WGS) entry which is preliminary data.</text>
</comment>
<keyword evidence="5 8" id="KW-0418">Kinase</keyword>
<evidence type="ECO:0000256" key="6">
    <source>
        <dbReference type="ARBA" id="ARBA00022840"/>
    </source>
</evidence>
<dbReference type="CDD" id="cd01173">
    <property type="entry name" value="pyridoxal_pyridoxamine_kinase"/>
    <property type="match status" value="1"/>
</dbReference>
<dbReference type="EMBL" id="JBAHYK010000341">
    <property type="protein sequence ID" value="KAL0575048.1"/>
    <property type="molecule type" value="Genomic_DNA"/>
</dbReference>
<dbReference type="Pfam" id="PF08543">
    <property type="entry name" value="Phos_pyr_kin"/>
    <property type="match status" value="1"/>
</dbReference>
<accession>A0ABR3FI48</accession>
<keyword evidence="9" id="KW-1185">Reference proteome</keyword>
<proteinExistence type="inferred from homology"/>
<dbReference type="EC" id="2.7.1.35" evidence="2"/>
<keyword evidence="6" id="KW-0067">ATP-binding</keyword>
<dbReference type="Proteomes" id="UP001465976">
    <property type="component" value="Unassembled WGS sequence"/>
</dbReference>
<evidence type="ECO:0000256" key="4">
    <source>
        <dbReference type="ARBA" id="ARBA00022741"/>
    </source>
</evidence>
<evidence type="ECO:0000313" key="9">
    <source>
        <dbReference type="Proteomes" id="UP001465976"/>
    </source>
</evidence>
<dbReference type="GO" id="GO:0008478">
    <property type="term" value="F:pyridoxal kinase activity"/>
    <property type="evidence" value="ECO:0007669"/>
    <property type="project" value="UniProtKB-EC"/>
</dbReference>
<keyword evidence="3 8" id="KW-0808">Transferase</keyword>
<evidence type="ECO:0000313" key="8">
    <source>
        <dbReference type="EMBL" id="KAL0575048.1"/>
    </source>
</evidence>
<dbReference type="InterPro" id="IPR013749">
    <property type="entry name" value="PM/HMP-P_kinase-1"/>
</dbReference>
<dbReference type="PANTHER" id="PTHR10534:SF2">
    <property type="entry name" value="PYRIDOXAL KINASE"/>
    <property type="match status" value="1"/>
</dbReference>
<name>A0ABR3FI48_9AGAR</name>
<protein>
    <recommendedName>
        <fullName evidence="2">pyridoxal kinase</fullName>
        <ecNumber evidence="2">2.7.1.35</ecNumber>
    </recommendedName>
</protein>
<dbReference type="NCBIfam" id="TIGR00687">
    <property type="entry name" value="pyridox_kin"/>
    <property type="match status" value="1"/>
</dbReference>
<reference evidence="8 9" key="1">
    <citation type="submission" date="2024-02" db="EMBL/GenBank/DDBJ databases">
        <title>A draft genome for the cacao thread blight pathogen Marasmius crinis-equi.</title>
        <authorList>
            <person name="Cohen S.P."/>
            <person name="Baruah I.K."/>
            <person name="Amoako-Attah I."/>
            <person name="Bukari Y."/>
            <person name="Meinhardt L.W."/>
            <person name="Bailey B.A."/>
        </authorList>
    </citation>
    <scope>NUCLEOTIDE SEQUENCE [LARGE SCALE GENOMIC DNA]</scope>
    <source>
        <strain evidence="8 9">GH-76</strain>
    </source>
</reference>
<sequence>MNGRILSVQSHVAYGYVGGKAAVFPLQCMGYDVDVVHTVHYSNHAGYARSGGTKTSASELKTIFESMEKNELLNPSRLLTGYIPNAEALLAVKDLATKLKEQNSNLVYLLDPVMGDSGRLYVAPDVVPVYRDMLPLSTIITPNWFEVETLTDIPLVSLDSLHQALTKLHVAHKVPHVVISSIPLKPWLAAVLPTDLRPAEGTDYLLCISSSHTEDQTSQLPFRSTVHAKTVPLLPGYFSGVGDLFSALLLGHYDPSSPSTGLPKAAAQALSKTHAILTRTLEYSRTLPQEEQLSTDDEKDLDTPLRKTRRMRGRELRLVQSLDILTEKTERDMTKLDEFWNAELN</sequence>
<dbReference type="Gene3D" id="3.40.1190.20">
    <property type="match status" value="1"/>
</dbReference>
<dbReference type="InterPro" id="IPR029056">
    <property type="entry name" value="Ribokinase-like"/>
</dbReference>